<protein>
    <submittedName>
        <fullName evidence="2">Uncharacterized protein</fullName>
    </submittedName>
</protein>
<organism evidence="2 3">
    <name type="scientific">Caulobacter vibrioides (strain ATCC 19089 / CIP 103742 / CB 15)</name>
    <name type="common">Caulobacter crescentus</name>
    <dbReference type="NCBI Taxonomy" id="190650"/>
    <lineage>
        <taxon>Bacteria</taxon>
        <taxon>Pseudomonadati</taxon>
        <taxon>Pseudomonadota</taxon>
        <taxon>Alphaproteobacteria</taxon>
        <taxon>Caulobacterales</taxon>
        <taxon>Caulobacteraceae</taxon>
        <taxon>Caulobacter</taxon>
    </lineage>
</organism>
<evidence type="ECO:0000256" key="1">
    <source>
        <dbReference type="SAM" id="MobiDB-lite"/>
    </source>
</evidence>
<dbReference type="PIR" id="A87293">
    <property type="entry name" value="A87293"/>
</dbReference>
<dbReference type="Proteomes" id="UP000001816">
    <property type="component" value="Chromosome"/>
</dbReference>
<feature type="region of interest" description="Disordered" evidence="1">
    <location>
        <begin position="318"/>
        <end position="341"/>
    </location>
</feature>
<gene>
    <name evidence="2" type="ordered locus">CC_0354</name>
</gene>
<dbReference type="AlphaFoldDB" id="Q9AB77"/>
<dbReference type="EMBL" id="AE005673">
    <property type="protein sequence ID" value="AAK22341.1"/>
    <property type="molecule type" value="Genomic_DNA"/>
</dbReference>
<dbReference type="BioCyc" id="CAULO:CC0354-MONOMER"/>
<dbReference type="KEGG" id="ccr:CC_0354"/>
<dbReference type="EnsemblBacteria" id="AAK22341">
    <property type="protein sequence ID" value="AAK22341"/>
    <property type="gene ID" value="CC_0354"/>
</dbReference>
<accession>Q9AB77</accession>
<dbReference type="HOGENOM" id="CLU_813008_0_0_5"/>
<sequence>MALRLLTPCAARRPKRGIPRLNQTNDPPQGRQRRRRCDPLGLGQLPLAAIVAAGAVALGRGRLTAARDGRVDDPAAGGHLAGGADQRRGRIADAKAAAAHQHPTARRRLADGVEGLAGRQLADHSGLGRRACAQVHRRGGRIGPWGGGQALQALHALGVADGAAVDRRTIAGRDHIDAARIAGAAIAPGLGDAGLQRLLGGLLGQGRVGRLHAAADIGPRRRAGGRADQGAQGLFVLGQLAAQQSAGRRTDQGAAFLLLARAFAGKQAAQRLGLLGQHRCGRDRQAGAQDGGDGQGRGGGLARRHVVSLFRRVSVVAALPPSDSRGQHKGGQHEQPGSGEL</sequence>
<feature type="region of interest" description="Disordered" evidence="1">
    <location>
        <begin position="1"/>
        <end position="37"/>
    </location>
</feature>
<reference evidence="2 3" key="1">
    <citation type="journal article" date="2001" name="Proc. Natl. Acad. Sci. U.S.A.">
        <title>Complete genome sequence of Caulobacter crescentus.</title>
        <authorList>
            <person name="Nierman W.C."/>
            <person name="Feldblyum T.V."/>
            <person name="Laub M.T."/>
            <person name="Paulsen I.T."/>
            <person name="Nelson K.E."/>
            <person name="Eisen J.A."/>
            <person name="Heidelberg J.F."/>
            <person name="Alley M.R."/>
            <person name="Ohta N."/>
            <person name="Maddock J.R."/>
            <person name="Potocka I."/>
            <person name="Nelson W.C."/>
            <person name="Newton A."/>
            <person name="Stephens C."/>
            <person name="Phadke N.D."/>
            <person name="Ely B."/>
            <person name="DeBoy R.T."/>
            <person name="Dodson R.J."/>
            <person name="Durkin A.S."/>
            <person name="Gwinn M.L."/>
            <person name="Haft D.H."/>
            <person name="Kolonay J.F."/>
            <person name="Smit J."/>
            <person name="Craven M.B."/>
            <person name="Khouri H."/>
            <person name="Shetty J."/>
            <person name="Berry K."/>
            <person name="Utterback T."/>
            <person name="Tran K."/>
            <person name="Wolf A."/>
            <person name="Vamathevan J."/>
            <person name="Ermolaeva M."/>
            <person name="White O."/>
            <person name="Salzberg S.L."/>
            <person name="Venter J.C."/>
            <person name="Shapiro L."/>
            <person name="Fraser C.M."/>
        </authorList>
    </citation>
    <scope>NUCLEOTIDE SEQUENCE [LARGE SCALE GENOMIC DNA]</scope>
    <source>
        <strain evidence="3">ATCC 19089 / CB15</strain>
    </source>
</reference>
<dbReference type="STRING" id="190650.CC_0354"/>
<evidence type="ECO:0000313" key="3">
    <source>
        <dbReference type="Proteomes" id="UP000001816"/>
    </source>
</evidence>
<proteinExistence type="predicted"/>
<name>Q9AB77_CAUVC</name>
<evidence type="ECO:0000313" key="2">
    <source>
        <dbReference type="EMBL" id="AAK22341.1"/>
    </source>
</evidence>
<keyword evidence="3" id="KW-1185">Reference proteome</keyword>